<protein>
    <recommendedName>
        <fullName evidence="1">DNA (cytosine-5-)-methyltransferase</fullName>
        <ecNumber evidence="1">2.1.1.37</ecNumber>
    </recommendedName>
</protein>
<keyword evidence="5" id="KW-0680">Restriction system</keyword>
<sequence>MNRNASPSFLEFFAGGGMARIGLGERWTCAFANDFDAVKAQTYRANFADAGSSQGEGHFHAGDVFALTADQIPSADLAWASSPCQDFSLAGARAGLAGGKSSAFFGFWTLMKAMSAQDRAPPVIVIENVVGLLTSHHGDDFTALCGALSEEGYRFGAIEIDASAFVPQSRPRVFVVATRLPAVELEGSSAFHTRAVREAAARLPDDLKERWIWWGVPSPPARNTDLAVVLEPDDAVAWNPQDRTEALLALMADSHREAVELRIKSGERAVGAVFRRMRGGDQRAEVRFDGLAGCLRTPRGGSSRQTLLVIENGQVRSRLVTPREGARLMGLPDSYRLPRSQTAGLQVIGDGVAVPAVRWLAESLLEPLLDSKTASLAAE</sequence>
<dbReference type="GO" id="GO:0032259">
    <property type="term" value="P:methylation"/>
    <property type="evidence" value="ECO:0007669"/>
    <property type="project" value="UniProtKB-KW"/>
</dbReference>
<evidence type="ECO:0000313" key="10">
    <source>
        <dbReference type="Proteomes" id="UP001057520"/>
    </source>
</evidence>
<dbReference type="Gene3D" id="3.90.120.10">
    <property type="entry name" value="DNA Methylase, subunit A, domain 2"/>
    <property type="match status" value="1"/>
</dbReference>
<reference evidence="9 10" key="1">
    <citation type="submission" date="2022-04" db="EMBL/GenBank/DDBJ databases">
        <title>Genome sequence of soybean root-associated Caulobacter segnis RL271.</title>
        <authorList>
            <person name="Longley R."/>
            <person name="Bonito G."/>
            <person name="Trigodet F."/>
            <person name="Crosson S."/>
            <person name="Fiebig A."/>
        </authorList>
    </citation>
    <scope>NUCLEOTIDE SEQUENCE [LARGE SCALE GENOMIC DNA]</scope>
    <source>
        <strain evidence="9 10">RL271</strain>
    </source>
</reference>
<dbReference type="Proteomes" id="UP001057520">
    <property type="component" value="Chromosome"/>
</dbReference>
<dbReference type="PANTHER" id="PTHR46098:SF1">
    <property type="entry name" value="TRNA (CYTOSINE(38)-C(5))-METHYLTRANSFERASE"/>
    <property type="match status" value="1"/>
</dbReference>
<evidence type="ECO:0000256" key="8">
    <source>
        <dbReference type="RuleBase" id="RU000416"/>
    </source>
</evidence>
<evidence type="ECO:0000256" key="5">
    <source>
        <dbReference type="ARBA" id="ARBA00022747"/>
    </source>
</evidence>
<evidence type="ECO:0000256" key="2">
    <source>
        <dbReference type="ARBA" id="ARBA00022603"/>
    </source>
</evidence>
<dbReference type="InterPro" id="IPR001525">
    <property type="entry name" value="C5_MeTfrase"/>
</dbReference>
<keyword evidence="10" id="KW-1185">Reference proteome</keyword>
<dbReference type="EMBL" id="CP096040">
    <property type="protein sequence ID" value="USQ96143.1"/>
    <property type="molecule type" value="Genomic_DNA"/>
</dbReference>
<dbReference type="InterPro" id="IPR050750">
    <property type="entry name" value="C5-MTase"/>
</dbReference>
<dbReference type="GO" id="GO:0008168">
    <property type="term" value="F:methyltransferase activity"/>
    <property type="evidence" value="ECO:0007669"/>
    <property type="project" value="UniProtKB-KW"/>
</dbReference>
<dbReference type="PRINTS" id="PR00105">
    <property type="entry name" value="C5METTRFRASE"/>
</dbReference>
<evidence type="ECO:0000256" key="7">
    <source>
        <dbReference type="PROSITE-ProRule" id="PRU01016"/>
    </source>
</evidence>
<dbReference type="Pfam" id="PF00145">
    <property type="entry name" value="DNA_methylase"/>
    <property type="match status" value="1"/>
</dbReference>
<dbReference type="NCBIfam" id="TIGR00675">
    <property type="entry name" value="dcm"/>
    <property type="match status" value="1"/>
</dbReference>
<gene>
    <name evidence="9" type="ORF">MZV50_00610</name>
</gene>
<evidence type="ECO:0000256" key="3">
    <source>
        <dbReference type="ARBA" id="ARBA00022679"/>
    </source>
</evidence>
<evidence type="ECO:0000313" key="9">
    <source>
        <dbReference type="EMBL" id="USQ96143.1"/>
    </source>
</evidence>
<evidence type="ECO:0000256" key="4">
    <source>
        <dbReference type="ARBA" id="ARBA00022691"/>
    </source>
</evidence>
<keyword evidence="3 7" id="KW-0808">Transferase</keyword>
<dbReference type="Gene3D" id="3.40.50.150">
    <property type="entry name" value="Vaccinia Virus protein VP39"/>
    <property type="match status" value="1"/>
</dbReference>
<keyword evidence="4 7" id="KW-0949">S-adenosyl-L-methionine</keyword>
<comment type="catalytic activity">
    <reaction evidence="6">
        <text>a 2'-deoxycytidine in DNA + S-adenosyl-L-methionine = a 5-methyl-2'-deoxycytidine in DNA + S-adenosyl-L-homocysteine + H(+)</text>
        <dbReference type="Rhea" id="RHEA:13681"/>
        <dbReference type="Rhea" id="RHEA-COMP:11369"/>
        <dbReference type="Rhea" id="RHEA-COMP:11370"/>
        <dbReference type="ChEBI" id="CHEBI:15378"/>
        <dbReference type="ChEBI" id="CHEBI:57856"/>
        <dbReference type="ChEBI" id="CHEBI:59789"/>
        <dbReference type="ChEBI" id="CHEBI:85452"/>
        <dbReference type="ChEBI" id="CHEBI:85454"/>
        <dbReference type="EC" id="2.1.1.37"/>
    </reaction>
</comment>
<organism evidence="9 10">
    <name type="scientific">Caulobacter segnis</name>
    <dbReference type="NCBI Taxonomy" id="88688"/>
    <lineage>
        <taxon>Bacteria</taxon>
        <taxon>Pseudomonadati</taxon>
        <taxon>Pseudomonadota</taxon>
        <taxon>Alphaproteobacteria</taxon>
        <taxon>Caulobacterales</taxon>
        <taxon>Caulobacteraceae</taxon>
        <taxon>Caulobacter</taxon>
    </lineage>
</organism>
<comment type="similarity">
    <text evidence="7 8">Belongs to the class I-like SAM-binding methyltransferase superfamily. C5-methyltransferase family.</text>
</comment>
<accession>A0ABY4ZTJ5</accession>
<evidence type="ECO:0000256" key="6">
    <source>
        <dbReference type="ARBA" id="ARBA00047422"/>
    </source>
</evidence>
<keyword evidence="2 7" id="KW-0489">Methyltransferase</keyword>
<dbReference type="PROSITE" id="PS51679">
    <property type="entry name" value="SAM_MT_C5"/>
    <property type="match status" value="1"/>
</dbReference>
<evidence type="ECO:0000256" key="1">
    <source>
        <dbReference type="ARBA" id="ARBA00011975"/>
    </source>
</evidence>
<feature type="active site" evidence="7">
    <location>
        <position position="84"/>
    </location>
</feature>
<dbReference type="PANTHER" id="PTHR46098">
    <property type="entry name" value="TRNA (CYTOSINE(38)-C(5))-METHYLTRANSFERASE"/>
    <property type="match status" value="1"/>
</dbReference>
<dbReference type="SUPFAM" id="SSF53335">
    <property type="entry name" value="S-adenosyl-L-methionine-dependent methyltransferases"/>
    <property type="match status" value="1"/>
</dbReference>
<name>A0ABY4ZTJ5_9CAUL</name>
<dbReference type="EC" id="2.1.1.37" evidence="1"/>
<dbReference type="InterPro" id="IPR029063">
    <property type="entry name" value="SAM-dependent_MTases_sf"/>
</dbReference>
<proteinExistence type="inferred from homology"/>